<dbReference type="Pfam" id="PF09462">
    <property type="entry name" value="Mus7"/>
    <property type="match status" value="1"/>
</dbReference>
<accession>A0A1C7LWA2</accession>
<protein>
    <submittedName>
        <fullName evidence="1">Uncharacterized protein</fullName>
    </submittedName>
</protein>
<proteinExistence type="predicted"/>
<dbReference type="STRING" id="5627.A0A1C7LWA2"/>
<dbReference type="AlphaFoldDB" id="A0A1C7LWA2"/>
<name>A0A1C7LWA2_GRIFR</name>
<keyword evidence="2" id="KW-1185">Reference proteome</keyword>
<organism evidence="1 2">
    <name type="scientific">Grifola frondosa</name>
    <name type="common">Maitake</name>
    <name type="synonym">Polyporus frondosus</name>
    <dbReference type="NCBI Taxonomy" id="5627"/>
    <lineage>
        <taxon>Eukaryota</taxon>
        <taxon>Fungi</taxon>
        <taxon>Dikarya</taxon>
        <taxon>Basidiomycota</taxon>
        <taxon>Agaricomycotina</taxon>
        <taxon>Agaricomycetes</taxon>
        <taxon>Polyporales</taxon>
        <taxon>Grifolaceae</taxon>
        <taxon>Grifola</taxon>
    </lineage>
</organism>
<reference evidence="1 2" key="1">
    <citation type="submission" date="2016-03" db="EMBL/GenBank/DDBJ databases">
        <title>Whole genome sequencing of Grifola frondosa 9006-11.</title>
        <authorList>
            <person name="Min B."/>
            <person name="Park H."/>
            <person name="Kim J.-G."/>
            <person name="Cho H."/>
            <person name="Oh Y.-L."/>
            <person name="Kong W.-S."/>
            <person name="Choi I.-G."/>
        </authorList>
    </citation>
    <scope>NUCLEOTIDE SEQUENCE [LARGE SCALE GENOMIC DNA]</scope>
    <source>
        <strain evidence="1 2">9006-11</strain>
    </source>
</reference>
<sequence>MLYNRFSAVAVSIYLEPTLSNLKYRLVNARRYVNFKDTDNETRRACIRGLMHLSILLQHLQLPLDDILDWLAEMSNILIDEFCEFGQPKDNAPRLRDHSSWIVLSIQMLLRSVRHIIETPFMEPGQTVAPYPDPALLKGPWVTRVFSNTTTLPSMATTGMEIRRLVQAFLDARAKVVPRPARPRPPVVEETEESQEDYGHFDLDLNDPELLAALGGNEDSSSATANKEKEKIVCEIVNTDILPAVYRLVCKRFIDLPSHELERQSYHEADKWIDCWVGCASVVVQNGRRDWSFFLSLGPQSWERIIDPIWRRRVGLRFMYMVLQLDPSAYPAYTDRFTDVLFESLVPSRVTLEHDYVSLLFSIDGLRHPLLHDIPCELPDNTIDYKLSAEDFSEKRLDILEKMIDNLASGLGREMSGDTTLIASNQRHIGSMVCMLSTMQDTFQRFNHVTEEKLIYSSFCQQVFQVISRYPMLCSNSRLSTLIIWLRDVL</sequence>
<gene>
    <name evidence="1" type="ORF">A0H81_11232</name>
</gene>
<evidence type="ECO:0000313" key="2">
    <source>
        <dbReference type="Proteomes" id="UP000092993"/>
    </source>
</evidence>
<dbReference type="InterPro" id="IPR019021">
    <property type="entry name" value="Mms22"/>
</dbReference>
<dbReference type="OMA" id="DARNGAM"/>
<evidence type="ECO:0000313" key="1">
    <source>
        <dbReference type="EMBL" id="OBZ69025.1"/>
    </source>
</evidence>
<dbReference type="OrthoDB" id="2386201at2759"/>
<dbReference type="GO" id="GO:0035361">
    <property type="term" value="C:Cul8-RING ubiquitin ligase complex"/>
    <property type="evidence" value="ECO:0007669"/>
    <property type="project" value="TreeGrafter"/>
</dbReference>
<dbReference type="PANTHER" id="PTHR28122:SF1">
    <property type="entry name" value="E3 UBIQUITIN-PROTEIN LIGASE SUBSTRATE RECEPTOR MMS22"/>
    <property type="match status" value="1"/>
</dbReference>
<dbReference type="GO" id="GO:0005634">
    <property type="term" value="C:nucleus"/>
    <property type="evidence" value="ECO:0007669"/>
    <property type="project" value="InterPro"/>
</dbReference>
<dbReference type="PANTHER" id="PTHR28122">
    <property type="entry name" value="E3 UBIQUITIN-PROTEIN LIGASE SUBSTRATE RECEPTOR MMS22"/>
    <property type="match status" value="1"/>
</dbReference>
<dbReference type="GO" id="GO:0031297">
    <property type="term" value="P:replication fork processing"/>
    <property type="evidence" value="ECO:0007669"/>
    <property type="project" value="InterPro"/>
</dbReference>
<dbReference type="Proteomes" id="UP000092993">
    <property type="component" value="Unassembled WGS sequence"/>
</dbReference>
<dbReference type="EMBL" id="LUGG01000019">
    <property type="protein sequence ID" value="OBZ69025.1"/>
    <property type="molecule type" value="Genomic_DNA"/>
</dbReference>
<dbReference type="GO" id="GO:0000724">
    <property type="term" value="P:double-strand break repair via homologous recombination"/>
    <property type="evidence" value="ECO:0007669"/>
    <property type="project" value="TreeGrafter"/>
</dbReference>
<comment type="caution">
    <text evidence="1">The sequence shown here is derived from an EMBL/GenBank/DDBJ whole genome shotgun (WGS) entry which is preliminary data.</text>
</comment>